<dbReference type="Pfam" id="PF04984">
    <property type="entry name" value="Phage_sheath_1"/>
    <property type="match status" value="1"/>
</dbReference>
<sequence length="577" mass="64699">MAFYLSPLVDVREIDLTTTIPAVATNIAVAILRSAYKGPELKRTLVTTRDELTDMFGDPVGSPAECYEDMLSAMGYLKYGNMLYCTRAMPANATFAGTKPVSGAQSTFTQFNTSNAYKMSDFDSDDPDSFATEASFGTEEMQVIANSRGVWGNNIRIAMVDYSTYNAMVSAGTYSTWDTYDSIVAVDSPMVDAKDFLIIVQVLDQGETSYATKEVWNVSTSTTRRDDQGQIIFCENVINEQSNYIRIALKAANEDDDIVISTSEWQQFSGGQDSDDDYVADLVTDAIVIEALDYYENSEEVDVNIFIDSDKGMAAKRHMISICESRKDCIALLDCERADVVNNRGNETTDLREWRRRTLNENTSYAALYGNWLEIYDRWAGQYRWIPASGNVAGILANTDDVADPWWAPAGLNRAILTNVRKLAWNPSLGNRNILYQNGINPLVSFAGQGKVIWGQKTLLDKNSAFNRINVRRLFITLEKAVSTAVKYFLFEPNDEFTRLSLINMIEPFLRDVKSRRGIYEFSVVCDSRNNTAERIDRNELWADIYIQPVRAAEFIVLNFIATKTGASFEEIISGSA</sequence>
<dbReference type="EMBL" id="MT142299">
    <property type="protein sequence ID" value="QJA77741.1"/>
    <property type="molecule type" value="Genomic_DNA"/>
</dbReference>
<comment type="similarity">
    <text evidence="1">Belongs to the myoviridae tail sheath protein family.</text>
</comment>
<dbReference type="PANTHER" id="PTHR35861:SF1">
    <property type="entry name" value="PHAGE TAIL SHEATH PROTEIN"/>
    <property type="match status" value="1"/>
</dbReference>
<dbReference type="InterPro" id="IPR052042">
    <property type="entry name" value="Tail_sheath_structural"/>
</dbReference>
<protein>
    <submittedName>
        <fullName evidence="4">Putative tail sheath protein</fullName>
    </submittedName>
</protein>
<feature type="domain" description="Tail sheath protein subtilisin-like" evidence="2">
    <location>
        <begin position="291"/>
        <end position="459"/>
    </location>
</feature>
<evidence type="ECO:0000259" key="2">
    <source>
        <dbReference type="Pfam" id="PF04984"/>
    </source>
</evidence>
<evidence type="ECO:0000259" key="3">
    <source>
        <dbReference type="Pfam" id="PF17482"/>
    </source>
</evidence>
<evidence type="ECO:0000256" key="1">
    <source>
        <dbReference type="ARBA" id="ARBA00008005"/>
    </source>
</evidence>
<organism evidence="4">
    <name type="scientific">viral metagenome</name>
    <dbReference type="NCBI Taxonomy" id="1070528"/>
    <lineage>
        <taxon>unclassified sequences</taxon>
        <taxon>metagenomes</taxon>
        <taxon>organismal metagenomes</taxon>
    </lineage>
</organism>
<dbReference type="Pfam" id="PF17482">
    <property type="entry name" value="Phage_sheath_1C"/>
    <property type="match status" value="1"/>
</dbReference>
<dbReference type="AlphaFoldDB" id="A0A6M3K7K1"/>
<evidence type="ECO:0000313" key="4">
    <source>
        <dbReference type="EMBL" id="QJA77741.1"/>
    </source>
</evidence>
<dbReference type="InterPro" id="IPR020287">
    <property type="entry name" value="Tail_sheath_C"/>
</dbReference>
<proteinExistence type="inferred from homology"/>
<dbReference type="PANTHER" id="PTHR35861">
    <property type="match status" value="1"/>
</dbReference>
<gene>
    <name evidence="4" type="ORF">MM415A01231_0010</name>
</gene>
<accession>A0A6M3K7K1</accession>
<reference evidence="4" key="1">
    <citation type="submission" date="2020-03" db="EMBL/GenBank/DDBJ databases">
        <title>The deep terrestrial virosphere.</title>
        <authorList>
            <person name="Holmfeldt K."/>
            <person name="Nilsson E."/>
            <person name="Simone D."/>
            <person name="Lopez-Fernandez M."/>
            <person name="Wu X."/>
            <person name="de Brujin I."/>
            <person name="Lundin D."/>
            <person name="Andersson A."/>
            <person name="Bertilsson S."/>
            <person name="Dopson M."/>
        </authorList>
    </citation>
    <scope>NUCLEOTIDE SEQUENCE</scope>
    <source>
        <strain evidence="4">MM415A01231</strain>
    </source>
</reference>
<feature type="domain" description="Tail sheath protein C-terminal" evidence="3">
    <location>
        <begin position="461"/>
        <end position="561"/>
    </location>
</feature>
<name>A0A6M3K7K1_9ZZZZ</name>
<dbReference type="InterPro" id="IPR035089">
    <property type="entry name" value="Phage_sheath_subtilisin"/>
</dbReference>
<dbReference type="Gene3D" id="3.40.50.11780">
    <property type="match status" value="2"/>
</dbReference>